<sequence>MGLHESLVKEKDYIICSIFRVTEHEETIFITDETHSHTTLSYPDCQLGESQEFDEMSIPDETASPYSFS</sequence>
<organism evidence="1 2">
    <name type="scientific">Bugula neritina</name>
    <name type="common">Brown bryozoan</name>
    <name type="synonym">Sertularia neritina</name>
    <dbReference type="NCBI Taxonomy" id="10212"/>
    <lineage>
        <taxon>Eukaryota</taxon>
        <taxon>Metazoa</taxon>
        <taxon>Spiralia</taxon>
        <taxon>Lophotrochozoa</taxon>
        <taxon>Bryozoa</taxon>
        <taxon>Gymnolaemata</taxon>
        <taxon>Cheilostomatida</taxon>
        <taxon>Flustrina</taxon>
        <taxon>Buguloidea</taxon>
        <taxon>Bugulidae</taxon>
        <taxon>Bugula</taxon>
    </lineage>
</organism>
<evidence type="ECO:0000313" key="2">
    <source>
        <dbReference type="Proteomes" id="UP000593567"/>
    </source>
</evidence>
<dbReference type="EMBL" id="VXIV02003268">
    <property type="protein sequence ID" value="KAF6018939.1"/>
    <property type="molecule type" value="Genomic_DNA"/>
</dbReference>
<keyword evidence="2" id="KW-1185">Reference proteome</keyword>
<reference evidence="1" key="1">
    <citation type="submission" date="2020-06" db="EMBL/GenBank/DDBJ databases">
        <title>Draft genome of Bugula neritina, a colonial animal packing powerful symbionts and potential medicines.</title>
        <authorList>
            <person name="Rayko M."/>
        </authorList>
    </citation>
    <scope>NUCLEOTIDE SEQUENCE [LARGE SCALE GENOMIC DNA]</scope>
    <source>
        <strain evidence="1">Kwan_BN1</strain>
    </source>
</reference>
<accession>A0A7J7IYF2</accession>
<comment type="caution">
    <text evidence="1">The sequence shown here is derived from an EMBL/GenBank/DDBJ whole genome shotgun (WGS) entry which is preliminary data.</text>
</comment>
<protein>
    <submittedName>
        <fullName evidence="1">Uncharacterized protein</fullName>
    </submittedName>
</protein>
<dbReference type="AlphaFoldDB" id="A0A7J7IYF2"/>
<name>A0A7J7IYF2_BUGNE</name>
<proteinExistence type="predicted"/>
<evidence type="ECO:0000313" key="1">
    <source>
        <dbReference type="EMBL" id="KAF6018939.1"/>
    </source>
</evidence>
<gene>
    <name evidence="1" type="ORF">EB796_022760</name>
</gene>
<dbReference type="Proteomes" id="UP000593567">
    <property type="component" value="Unassembled WGS sequence"/>
</dbReference>